<keyword evidence="2" id="KW-0100">Branched-chain amino acid biosynthesis</keyword>
<comment type="similarity">
    <text evidence="1">Belongs to the class-IV pyridoxal-phosphate-dependent aminotransferase family.</text>
</comment>
<sequence>MTIRIAMWSGPRNLSTAMMRAFENRADCVVSDEPFYAAYLAATGLDHPMRDEVLRSQPNDWQDVAAQLAGPAPQGAGNSDAAVWYQKHMTHHMLPEFGLDWTGGFRHAFLIRAPARVLNSYVAKREEVALADIGLMRQVELFDRFAEETGAAPPVVDSDELLRDPEGVLRRLCTALAIPFDPDMLHWPKGRRASDGVWAPAWYASVEQSTGFAVQSGSDLPSLPEHLQRIADAALPYYERLAAYRIPV</sequence>
<dbReference type="SUPFAM" id="SSF52540">
    <property type="entry name" value="P-loop containing nucleoside triphosphate hydrolases"/>
    <property type="match status" value="1"/>
</dbReference>
<dbReference type="InterPro" id="IPR050571">
    <property type="entry name" value="Class-IV_PLP-Dep_Aminotrnsfr"/>
</dbReference>
<comment type="caution">
    <text evidence="3">The sequence shown here is derived from an EMBL/GenBank/DDBJ whole genome shotgun (WGS) entry which is preliminary data.</text>
</comment>
<dbReference type="GO" id="GO:0016787">
    <property type="term" value="F:hydrolase activity"/>
    <property type="evidence" value="ECO:0007669"/>
    <property type="project" value="UniProtKB-KW"/>
</dbReference>
<dbReference type="EMBL" id="JAQQXQ010000003">
    <property type="protein sequence ID" value="MDC8754179.1"/>
    <property type="molecule type" value="Genomic_DNA"/>
</dbReference>
<reference evidence="3 4" key="1">
    <citation type="submission" date="2022-10" db="EMBL/GenBank/DDBJ databases">
        <title>Erythrobacter sp. sf7 Genome sequencing.</title>
        <authorList>
            <person name="Park S."/>
        </authorList>
    </citation>
    <scope>NUCLEOTIDE SEQUENCE [LARGE SCALE GENOMIC DNA]</scope>
    <source>
        <strain evidence="4">sf7</strain>
    </source>
</reference>
<dbReference type="Proteomes" id="UP001216558">
    <property type="component" value="Unassembled WGS sequence"/>
</dbReference>
<name>A0ABT5JNE5_9SPHN</name>
<accession>A0ABT5JNE5</accession>
<dbReference type="PANTHER" id="PTHR42743">
    <property type="entry name" value="AMINO-ACID AMINOTRANSFERASE"/>
    <property type="match status" value="1"/>
</dbReference>
<protein>
    <submittedName>
        <fullName evidence="3">HAD family hydrolase</fullName>
    </submittedName>
</protein>
<dbReference type="Gene3D" id="3.40.50.300">
    <property type="entry name" value="P-loop containing nucleotide triphosphate hydrolases"/>
    <property type="match status" value="1"/>
</dbReference>
<gene>
    <name evidence="3" type="ORF">OIK40_05910</name>
</gene>
<dbReference type="InterPro" id="IPR027417">
    <property type="entry name" value="P-loop_NTPase"/>
</dbReference>
<evidence type="ECO:0000256" key="1">
    <source>
        <dbReference type="ARBA" id="ARBA00009320"/>
    </source>
</evidence>
<keyword evidence="3" id="KW-0378">Hydrolase</keyword>
<dbReference type="PANTHER" id="PTHR42743:SF11">
    <property type="entry name" value="AMINODEOXYCHORISMATE LYASE"/>
    <property type="match status" value="1"/>
</dbReference>
<dbReference type="Pfam" id="PF19798">
    <property type="entry name" value="Sulfotransfer_5"/>
    <property type="match status" value="1"/>
</dbReference>
<keyword evidence="4" id="KW-1185">Reference proteome</keyword>
<organism evidence="3 4">
    <name type="scientific">Erythrobacter fulvus</name>
    <dbReference type="NCBI Taxonomy" id="2987523"/>
    <lineage>
        <taxon>Bacteria</taxon>
        <taxon>Pseudomonadati</taxon>
        <taxon>Pseudomonadota</taxon>
        <taxon>Alphaproteobacteria</taxon>
        <taxon>Sphingomonadales</taxon>
        <taxon>Erythrobacteraceae</taxon>
        <taxon>Erythrobacter/Porphyrobacter group</taxon>
        <taxon>Erythrobacter</taxon>
    </lineage>
</organism>
<evidence type="ECO:0000313" key="4">
    <source>
        <dbReference type="Proteomes" id="UP001216558"/>
    </source>
</evidence>
<dbReference type="RefSeq" id="WP_273676976.1">
    <property type="nucleotide sequence ID" value="NZ_JAQQXQ010000003.1"/>
</dbReference>
<evidence type="ECO:0000256" key="2">
    <source>
        <dbReference type="ARBA" id="ARBA00023304"/>
    </source>
</evidence>
<proteinExistence type="inferred from homology"/>
<keyword evidence="2" id="KW-0028">Amino-acid biosynthesis</keyword>
<evidence type="ECO:0000313" key="3">
    <source>
        <dbReference type="EMBL" id="MDC8754179.1"/>
    </source>
</evidence>